<keyword evidence="4" id="KW-1185">Reference proteome</keyword>
<sequence>MRNSILAMLTGLMCLVLSNQASADIIHYDFGDQLPNGFMSEYFDLDQDSIVAKDAGFGHASVLSLGTLFVDNTNFTQFGNSLLSVGAIVDNSVSFVSSDFLLSLVVGDNYIGTKGVTSCAMCFGYLSINFDGQDMFLNSFTYETVSGQSLVITPPAAPVLPVPEPGSIALLGAGLFGLAFMRRRRA</sequence>
<evidence type="ECO:0000259" key="2">
    <source>
        <dbReference type="Pfam" id="PF07589"/>
    </source>
</evidence>
<reference evidence="3 4" key="1">
    <citation type="submission" date="2023-03" db="EMBL/GenBank/DDBJ databases">
        <title>Thalassotalea loyana LMG 22536T draft genome sequence.</title>
        <authorList>
            <person name="Sawabe T."/>
        </authorList>
    </citation>
    <scope>NUCLEOTIDE SEQUENCE [LARGE SCALE GENOMIC DNA]</scope>
    <source>
        <strain evidence="3 4">LMG 22536</strain>
    </source>
</reference>
<dbReference type="EMBL" id="BSSV01000001">
    <property type="protein sequence ID" value="GLX83812.1"/>
    <property type="molecule type" value="Genomic_DNA"/>
</dbReference>
<dbReference type="Pfam" id="PF07589">
    <property type="entry name" value="PEP-CTERM"/>
    <property type="match status" value="1"/>
</dbReference>
<feature type="domain" description="Ice-binding protein C-terminal" evidence="2">
    <location>
        <begin position="161"/>
        <end position="183"/>
    </location>
</feature>
<feature type="signal peptide" evidence="1">
    <location>
        <begin position="1"/>
        <end position="23"/>
    </location>
</feature>
<organism evidence="3 4">
    <name type="scientific">Thalassotalea loyana</name>
    <dbReference type="NCBI Taxonomy" id="280483"/>
    <lineage>
        <taxon>Bacteria</taxon>
        <taxon>Pseudomonadati</taxon>
        <taxon>Pseudomonadota</taxon>
        <taxon>Gammaproteobacteria</taxon>
        <taxon>Alteromonadales</taxon>
        <taxon>Colwelliaceae</taxon>
        <taxon>Thalassotalea</taxon>
    </lineage>
</organism>
<dbReference type="NCBIfam" id="TIGR02595">
    <property type="entry name" value="PEP_CTERM"/>
    <property type="match status" value="1"/>
</dbReference>
<comment type="caution">
    <text evidence="3">The sequence shown here is derived from an EMBL/GenBank/DDBJ whole genome shotgun (WGS) entry which is preliminary data.</text>
</comment>
<evidence type="ECO:0000313" key="4">
    <source>
        <dbReference type="Proteomes" id="UP001157134"/>
    </source>
</evidence>
<evidence type="ECO:0000313" key="3">
    <source>
        <dbReference type="EMBL" id="GLX83812.1"/>
    </source>
</evidence>
<dbReference type="RefSeq" id="WP_284295342.1">
    <property type="nucleotide sequence ID" value="NZ_BSSV01000001.1"/>
</dbReference>
<proteinExistence type="predicted"/>
<dbReference type="Proteomes" id="UP001157134">
    <property type="component" value="Unassembled WGS sequence"/>
</dbReference>
<protein>
    <recommendedName>
        <fullName evidence="2">Ice-binding protein C-terminal domain-containing protein</fullName>
    </recommendedName>
</protein>
<evidence type="ECO:0000256" key="1">
    <source>
        <dbReference type="SAM" id="SignalP"/>
    </source>
</evidence>
<gene>
    <name evidence="3" type="ORF">tloyanaT_00640</name>
</gene>
<accession>A0ABQ6H844</accession>
<name>A0ABQ6H844_9GAMM</name>
<feature type="chain" id="PRO_5045435416" description="Ice-binding protein C-terminal domain-containing protein" evidence="1">
    <location>
        <begin position="24"/>
        <end position="186"/>
    </location>
</feature>
<keyword evidence="1" id="KW-0732">Signal</keyword>
<dbReference type="InterPro" id="IPR013424">
    <property type="entry name" value="Ice-binding_C"/>
</dbReference>